<organism evidence="1 2">
    <name type="scientific">Haladaptatus pallidirubidus</name>
    <dbReference type="NCBI Taxonomy" id="1008152"/>
    <lineage>
        <taxon>Archaea</taxon>
        <taxon>Methanobacteriati</taxon>
        <taxon>Methanobacteriota</taxon>
        <taxon>Stenosarchaea group</taxon>
        <taxon>Halobacteria</taxon>
        <taxon>Halobacteriales</taxon>
        <taxon>Haladaptataceae</taxon>
        <taxon>Haladaptatus</taxon>
    </lineage>
</organism>
<gene>
    <name evidence="1" type="ORF">GCM10025751_49570</name>
</gene>
<reference evidence="1 2" key="1">
    <citation type="journal article" date="2019" name="Int. J. Syst. Evol. Microbiol.">
        <title>The Global Catalogue of Microorganisms (GCM) 10K type strain sequencing project: providing services to taxonomists for standard genome sequencing and annotation.</title>
        <authorList>
            <consortium name="The Broad Institute Genomics Platform"/>
            <consortium name="The Broad Institute Genome Sequencing Center for Infectious Disease"/>
            <person name="Wu L."/>
            <person name="Ma J."/>
        </authorList>
    </citation>
    <scope>NUCLEOTIDE SEQUENCE [LARGE SCALE GENOMIC DNA]</scope>
    <source>
        <strain evidence="1 2">JCM 17504</strain>
    </source>
</reference>
<name>A0AAV3UPL1_9EURY</name>
<sequence>MYYVVHGFKMVDSELMVTMTDDRERDTSGQFAEETTDDDILMAMRESEFPAVTARWVADVLEIERPSAHRRLEELHEGGEVERGKLSPRVVIWWLPGEWVQ</sequence>
<dbReference type="Proteomes" id="UP001501729">
    <property type="component" value="Unassembled WGS sequence"/>
</dbReference>
<dbReference type="AlphaFoldDB" id="A0AAV3UPL1"/>
<comment type="caution">
    <text evidence="1">The sequence shown here is derived from an EMBL/GenBank/DDBJ whole genome shotgun (WGS) entry which is preliminary data.</text>
</comment>
<dbReference type="EMBL" id="BAABKX010000022">
    <property type="protein sequence ID" value="GAA5062342.1"/>
    <property type="molecule type" value="Genomic_DNA"/>
</dbReference>
<evidence type="ECO:0000313" key="2">
    <source>
        <dbReference type="Proteomes" id="UP001501729"/>
    </source>
</evidence>
<evidence type="ECO:0008006" key="3">
    <source>
        <dbReference type="Google" id="ProtNLM"/>
    </source>
</evidence>
<protein>
    <recommendedName>
        <fullName evidence="3">HTH iclR-type domain-containing protein</fullName>
    </recommendedName>
</protein>
<dbReference type="InterPro" id="IPR036390">
    <property type="entry name" value="WH_DNA-bd_sf"/>
</dbReference>
<dbReference type="SUPFAM" id="SSF46785">
    <property type="entry name" value="Winged helix' DNA-binding domain"/>
    <property type="match status" value="1"/>
</dbReference>
<evidence type="ECO:0000313" key="1">
    <source>
        <dbReference type="EMBL" id="GAA5062342.1"/>
    </source>
</evidence>
<proteinExistence type="predicted"/>
<accession>A0AAV3UPL1</accession>
<keyword evidence="2" id="KW-1185">Reference proteome</keyword>